<name>A0A7I7TCE2_9MYCO</name>
<dbReference type="AlphaFoldDB" id="A0A7I7TCE2"/>
<keyword evidence="2" id="KW-1185">Reference proteome</keyword>
<dbReference type="KEGG" id="mhev:MHEL_40690"/>
<accession>A0A7I7TCE2</accession>
<dbReference type="Proteomes" id="UP000467148">
    <property type="component" value="Chromosome"/>
</dbReference>
<proteinExistence type="predicted"/>
<dbReference type="EMBL" id="AP022596">
    <property type="protein sequence ID" value="BBY65826.1"/>
    <property type="molecule type" value="Genomic_DNA"/>
</dbReference>
<reference evidence="1 2" key="1">
    <citation type="journal article" date="2019" name="Emerg. Microbes Infect.">
        <title>Comprehensive subspecies identification of 175 nontuberculous mycobacteria species based on 7547 genomic profiles.</title>
        <authorList>
            <person name="Matsumoto Y."/>
            <person name="Kinjo T."/>
            <person name="Motooka D."/>
            <person name="Nabeya D."/>
            <person name="Jung N."/>
            <person name="Uechi K."/>
            <person name="Horii T."/>
            <person name="Iida T."/>
            <person name="Fujita J."/>
            <person name="Nakamura S."/>
        </authorList>
    </citation>
    <scope>NUCLEOTIDE SEQUENCE [LARGE SCALE GENOMIC DNA]</scope>
    <source>
        <strain evidence="1 2">JCM 30396</strain>
    </source>
</reference>
<gene>
    <name evidence="1" type="ORF">MHEL_40690</name>
</gene>
<sequence>MGTRRVSWPNKTANSIAPTAITANTKMPIVPAPASTAGMVKTPVPTMLPTTSPVADVKPRARDLSWSRGELAAVGGDSPAPLTFGLGSAPTNWFIWLTFDLGWVRRPLRCLRNELESM</sequence>
<evidence type="ECO:0000313" key="1">
    <source>
        <dbReference type="EMBL" id="BBY65826.1"/>
    </source>
</evidence>
<evidence type="ECO:0000313" key="2">
    <source>
        <dbReference type="Proteomes" id="UP000467148"/>
    </source>
</evidence>
<protein>
    <submittedName>
        <fullName evidence="1">Uncharacterized protein</fullName>
    </submittedName>
</protein>
<organism evidence="1 2">
    <name type="scientific">Mycolicibacterium helvum</name>
    <dbReference type="NCBI Taxonomy" id="1534349"/>
    <lineage>
        <taxon>Bacteria</taxon>
        <taxon>Bacillati</taxon>
        <taxon>Actinomycetota</taxon>
        <taxon>Actinomycetes</taxon>
        <taxon>Mycobacteriales</taxon>
        <taxon>Mycobacteriaceae</taxon>
        <taxon>Mycolicibacterium</taxon>
    </lineage>
</organism>